<keyword evidence="1" id="KW-1133">Transmembrane helix</keyword>
<feature type="transmembrane region" description="Helical" evidence="1">
    <location>
        <begin position="168"/>
        <end position="193"/>
    </location>
</feature>
<evidence type="ECO:0000256" key="1">
    <source>
        <dbReference type="SAM" id="Phobius"/>
    </source>
</evidence>
<feature type="transmembrane region" description="Helical" evidence="1">
    <location>
        <begin position="129"/>
        <end position="148"/>
    </location>
</feature>
<feature type="transmembrane region" description="Helical" evidence="1">
    <location>
        <begin position="97"/>
        <end position="117"/>
    </location>
</feature>
<dbReference type="KEGG" id="tro:trd_1052"/>
<dbReference type="EMBL" id="CP001275">
    <property type="protein sequence ID" value="ACM05775.1"/>
    <property type="molecule type" value="Genomic_DNA"/>
</dbReference>
<name>B9L0I2_THERP</name>
<reference evidence="3 4" key="1">
    <citation type="journal article" date="2009" name="PLoS ONE">
        <title>Complete genome sequence of the aerobic CO-oxidizing thermophile Thermomicrobium roseum.</title>
        <authorList>
            <person name="Wu D."/>
            <person name="Raymond J."/>
            <person name="Wu M."/>
            <person name="Chatterji S."/>
            <person name="Ren Q."/>
            <person name="Graham J.E."/>
            <person name="Bryant D.A."/>
            <person name="Robb F."/>
            <person name="Colman A."/>
            <person name="Tallon L.J."/>
            <person name="Badger J.H."/>
            <person name="Madupu R."/>
            <person name="Ward N.L."/>
            <person name="Eisen J.A."/>
        </authorList>
    </citation>
    <scope>NUCLEOTIDE SEQUENCE [LARGE SCALE GENOMIC DNA]</scope>
    <source>
        <strain evidence="4">ATCC 27502 / DSM 5159 / P-2</strain>
    </source>
</reference>
<feature type="transmembrane region" description="Helical" evidence="1">
    <location>
        <begin position="205"/>
        <end position="228"/>
    </location>
</feature>
<keyword evidence="1" id="KW-0812">Transmembrane</keyword>
<dbReference type="HOGENOM" id="CLU_915085_0_0_0"/>
<dbReference type="STRING" id="309801.trd_1052"/>
<accession>B9L0I2</accession>
<keyword evidence="3" id="KW-0378">Hydrolase</keyword>
<organism evidence="3 4">
    <name type="scientific">Thermomicrobium roseum (strain ATCC 27502 / DSM 5159 / P-2)</name>
    <dbReference type="NCBI Taxonomy" id="309801"/>
    <lineage>
        <taxon>Bacteria</taxon>
        <taxon>Pseudomonadati</taxon>
        <taxon>Thermomicrobiota</taxon>
        <taxon>Thermomicrobia</taxon>
        <taxon>Thermomicrobiales</taxon>
        <taxon>Thermomicrobiaceae</taxon>
        <taxon>Thermomicrobium</taxon>
    </lineage>
</organism>
<keyword evidence="3" id="KW-0645">Protease</keyword>
<dbReference type="AlphaFoldDB" id="B9L0I2"/>
<feature type="domain" description="CAAX prenyl protease 2/Lysostaphin resistance protein A-like" evidence="2">
    <location>
        <begin position="215"/>
        <end position="294"/>
    </location>
</feature>
<keyword evidence="4" id="KW-1185">Reference proteome</keyword>
<feature type="transmembrane region" description="Helical" evidence="1">
    <location>
        <begin position="32"/>
        <end position="52"/>
    </location>
</feature>
<dbReference type="GO" id="GO:0004175">
    <property type="term" value="F:endopeptidase activity"/>
    <property type="evidence" value="ECO:0007669"/>
    <property type="project" value="UniProtKB-ARBA"/>
</dbReference>
<evidence type="ECO:0000313" key="4">
    <source>
        <dbReference type="Proteomes" id="UP000000447"/>
    </source>
</evidence>
<dbReference type="OrthoDB" id="2986398at2"/>
<evidence type="ECO:0000313" key="3">
    <source>
        <dbReference type="EMBL" id="ACM05775.1"/>
    </source>
</evidence>
<keyword evidence="1" id="KW-0472">Membrane</keyword>
<feature type="transmembrane region" description="Helical" evidence="1">
    <location>
        <begin position="279"/>
        <end position="299"/>
    </location>
</feature>
<dbReference type="eggNOG" id="COG1266">
    <property type="taxonomic scope" value="Bacteria"/>
</dbReference>
<feature type="transmembrane region" description="Helical" evidence="1">
    <location>
        <begin position="248"/>
        <end position="272"/>
    </location>
</feature>
<dbReference type="InterPro" id="IPR003675">
    <property type="entry name" value="Rce1/LyrA-like_dom"/>
</dbReference>
<dbReference type="Proteomes" id="UP000000447">
    <property type="component" value="Chromosome"/>
</dbReference>
<dbReference type="GO" id="GO:0080120">
    <property type="term" value="P:CAAX-box protein maturation"/>
    <property type="evidence" value="ECO:0007669"/>
    <property type="project" value="UniProtKB-ARBA"/>
</dbReference>
<proteinExistence type="predicted"/>
<feature type="transmembrane region" description="Helical" evidence="1">
    <location>
        <begin position="59"/>
        <end position="77"/>
    </location>
</feature>
<gene>
    <name evidence="3" type="ordered locus">trd_1052</name>
</gene>
<protein>
    <submittedName>
        <fullName evidence="3">CAAX amino terminal protease family</fullName>
    </submittedName>
</protein>
<dbReference type="RefSeq" id="WP_015922006.1">
    <property type="nucleotide sequence ID" value="NC_011959.1"/>
</dbReference>
<evidence type="ECO:0000259" key="2">
    <source>
        <dbReference type="Pfam" id="PF02517"/>
    </source>
</evidence>
<dbReference type="GO" id="GO:0006508">
    <property type="term" value="P:proteolysis"/>
    <property type="evidence" value="ECO:0007669"/>
    <property type="project" value="UniProtKB-KW"/>
</dbReference>
<dbReference type="Pfam" id="PF02517">
    <property type="entry name" value="Rce1-like"/>
    <property type="match status" value="1"/>
</dbReference>
<sequence length="304" mass="32383">MWLIELAVLVLLGTSGRAIGEAAEHSRWVRTVVRLLVAALTLFSVVLAVVATTVGEPSLAIRALGAGIGVGLAWLGGYRRVLARWVPIDPGSILDTMGLAALQGAIGFFGGALLVAETLPPFEVTAEQLAGQAVAEVFLAFIWIGFPTRRGWRQALERLGLRGTDRRVVAVSVVFTLALFAVSVVTSLLASLLQPGVIERIEERLLPLTTAFASPVAALALGLLAGTGEEILFRGAIQPRYGLLLTTLLYTVLHVQYELSLVSLGVFGLAILLGLERRWFGTTACILTHALYDALAILLQGTLR</sequence>